<evidence type="ECO:0000256" key="6">
    <source>
        <dbReference type="ARBA" id="ARBA00022989"/>
    </source>
</evidence>
<gene>
    <name evidence="9" type="ORF">K1Y79_11485</name>
</gene>
<dbReference type="PANTHER" id="PTHR21716">
    <property type="entry name" value="TRANSMEMBRANE PROTEIN"/>
    <property type="match status" value="1"/>
</dbReference>
<feature type="transmembrane region" description="Helical" evidence="8">
    <location>
        <begin position="228"/>
        <end position="253"/>
    </location>
</feature>
<dbReference type="EMBL" id="JAICCF010000002">
    <property type="protein sequence ID" value="MBW8684953.1"/>
    <property type="molecule type" value="Genomic_DNA"/>
</dbReference>
<protein>
    <submittedName>
        <fullName evidence="9">AI-2E family transporter</fullName>
    </submittedName>
</protein>
<evidence type="ECO:0000256" key="8">
    <source>
        <dbReference type="SAM" id="Phobius"/>
    </source>
</evidence>
<accession>A0ABS7GBA2</accession>
<evidence type="ECO:0000256" key="5">
    <source>
        <dbReference type="ARBA" id="ARBA00022692"/>
    </source>
</evidence>
<dbReference type="PANTHER" id="PTHR21716:SF53">
    <property type="entry name" value="PERMEASE PERM-RELATED"/>
    <property type="match status" value="1"/>
</dbReference>
<organism evidence="9 10">
    <name type="scientific">Chitinophaga rhizophila</name>
    <dbReference type="NCBI Taxonomy" id="2866212"/>
    <lineage>
        <taxon>Bacteria</taxon>
        <taxon>Pseudomonadati</taxon>
        <taxon>Bacteroidota</taxon>
        <taxon>Chitinophagia</taxon>
        <taxon>Chitinophagales</taxon>
        <taxon>Chitinophagaceae</taxon>
        <taxon>Chitinophaga</taxon>
    </lineage>
</organism>
<keyword evidence="3" id="KW-0813">Transport</keyword>
<feature type="transmembrane region" description="Helical" evidence="8">
    <location>
        <begin position="63"/>
        <end position="84"/>
    </location>
</feature>
<evidence type="ECO:0000313" key="9">
    <source>
        <dbReference type="EMBL" id="MBW8684953.1"/>
    </source>
</evidence>
<evidence type="ECO:0000256" key="7">
    <source>
        <dbReference type="ARBA" id="ARBA00023136"/>
    </source>
</evidence>
<dbReference type="InterPro" id="IPR002549">
    <property type="entry name" value="AI-2E-like"/>
</dbReference>
<reference evidence="9 10" key="1">
    <citation type="submission" date="2021-08" db="EMBL/GenBank/DDBJ databases">
        <title>The genome sequence of Chitinophaga sp. B61.</title>
        <authorList>
            <person name="Zhang X."/>
        </authorList>
    </citation>
    <scope>NUCLEOTIDE SEQUENCE [LARGE SCALE GENOMIC DNA]</scope>
    <source>
        <strain evidence="9 10">B61</strain>
    </source>
</reference>
<evidence type="ECO:0000256" key="4">
    <source>
        <dbReference type="ARBA" id="ARBA00022475"/>
    </source>
</evidence>
<sequence>MIYRTKVFNAAAILLVLTLLVVILVYGKPFFVPIAFAGLLGMLLLPVCKWLQAKGVNHAISVLLSLMIFVIFLASVIAFVSWQISDIAENASQLEQQIMQKYQQLRQYLSSEYGISPEKQQQMLKEQQQSSSGKVSATLTAIISGFGGFLTNLLLVMVYAFLFMYFRARIKGFIVRLVPDSEKSKTVSCIQKTQQTAQKYLKGLFLMIVFLWVMYAIGFTIAGVKNAIFFAILCGLLEIIPFVGNLTGTALTLLMSLVQGGDMNLVIGILVTYGLVQFIQSYLLEPLVVGSGVDINPMATIVGLVAGEMLWGIPGMVIAIPLIGMLKVIFDHIPVMQPYAYLLGQDKKESKGIGERIKGWFKSKK</sequence>
<comment type="caution">
    <text evidence="9">The sequence shown here is derived from an EMBL/GenBank/DDBJ whole genome shotgun (WGS) entry which is preliminary data.</text>
</comment>
<evidence type="ECO:0000313" key="10">
    <source>
        <dbReference type="Proteomes" id="UP000812961"/>
    </source>
</evidence>
<dbReference type="RefSeq" id="WP_220250156.1">
    <property type="nucleotide sequence ID" value="NZ_JAICCF010000002.1"/>
</dbReference>
<feature type="transmembrane region" description="Helical" evidence="8">
    <location>
        <begin position="304"/>
        <end position="326"/>
    </location>
</feature>
<keyword evidence="10" id="KW-1185">Reference proteome</keyword>
<feature type="transmembrane region" description="Helical" evidence="8">
    <location>
        <begin position="265"/>
        <end position="284"/>
    </location>
</feature>
<evidence type="ECO:0000256" key="1">
    <source>
        <dbReference type="ARBA" id="ARBA00004651"/>
    </source>
</evidence>
<comment type="similarity">
    <text evidence="2">Belongs to the autoinducer-2 exporter (AI-2E) (TC 2.A.86) family.</text>
</comment>
<keyword evidence="4" id="KW-1003">Cell membrane</keyword>
<evidence type="ECO:0000256" key="3">
    <source>
        <dbReference type="ARBA" id="ARBA00022448"/>
    </source>
</evidence>
<comment type="subcellular location">
    <subcellularLocation>
        <location evidence="1">Cell membrane</location>
        <topology evidence="1">Multi-pass membrane protein</topology>
    </subcellularLocation>
</comment>
<feature type="transmembrane region" description="Helical" evidence="8">
    <location>
        <begin position="7"/>
        <end position="26"/>
    </location>
</feature>
<dbReference type="Proteomes" id="UP000812961">
    <property type="component" value="Unassembled WGS sequence"/>
</dbReference>
<evidence type="ECO:0000256" key="2">
    <source>
        <dbReference type="ARBA" id="ARBA00009773"/>
    </source>
</evidence>
<name>A0ABS7GBA2_9BACT</name>
<feature type="transmembrane region" description="Helical" evidence="8">
    <location>
        <begin position="200"/>
        <end position="222"/>
    </location>
</feature>
<feature type="transmembrane region" description="Helical" evidence="8">
    <location>
        <begin position="141"/>
        <end position="166"/>
    </location>
</feature>
<keyword evidence="7 8" id="KW-0472">Membrane</keyword>
<feature type="transmembrane region" description="Helical" evidence="8">
    <location>
        <begin position="32"/>
        <end position="51"/>
    </location>
</feature>
<keyword evidence="5 8" id="KW-0812">Transmembrane</keyword>
<keyword evidence="6 8" id="KW-1133">Transmembrane helix</keyword>
<proteinExistence type="inferred from homology"/>
<dbReference type="Pfam" id="PF01594">
    <property type="entry name" value="AI-2E_transport"/>
    <property type="match status" value="1"/>
</dbReference>